<dbReference type="AlphaFoldDB" id="A0A5J6MK57"/>
<sequence length="222" mass="24876">MSGFWPAAERKLADAKSTAHPLRFQIRDEAGGTVATLRSLTTSDLGDDRLVATLARWREENKDRFLTIVPFDPEGTRRWMERFPVGDPKRILFLVGGPDGELLGHYGLLLIGPGEAEIDNTLRGSVRCPAGLFGQVAQTIIRWAIDELGARRLIVRVMSNNPVAIRHQERNGFAQESVLPLREIHEGDIIRREVVDDPSRSNLPFGLTVLSYPIARERPARH</sequence>
<accession>A0A5J6MK57</accession>
<dbReference type="SUPFAM" id="SSF55729">
    <property type="entry name" value="Acyl-CoA N-acyltransferases (Nat)"/>
    <property type="match status" value="1"/>
</dbReference>
<keyword evidence="3" id="KW-1185">Reference proteome</keyword>
<dbReference type="InterPro" id="IPR000182">
    <property type="entry name" value="GNAT_dom"/>
</dbReference>
<gene>
    <name evidence="2" type="ORF">FRZ44_31170</name>
</gene>
<evidence type="ECO:0000313" key="3">
    <source>
        <dbReference type="Proteomes" id="UP000326202"/>
    </source>
</evidence>
<protein>
    <recommendedName>
        <fullName evidence="1">N-acetyltransferase domain-containing protein</fullName>
    </recommendedName>
</protein>
<name>A0A5J6MK57_9PROT</name>
<dbReference type="InterPro" id="IPR016181">
    <property type="entry name" value="Acyl_CoA_acyltransferase"/>
</dbReference>
<dbReference type="KEGG" id="htq:FRZ44_31170"/>
<evidence type="ECO:0000313" key="2">
    <source>
        <dbReference type="EMBL" id="QEX17814.1"/>
    </source>
</evidence>
<dbReference type="Proteomes" id="UP000326202">
    <property type="component" value="Chromosome"/>
</dbReference>
<proteinExistence type="predicted"/>
<reference evidence="2 3" key="1">
    <citation type="submission" date="2019-08" db="EMBL/GenBank/DDBJ databases">
        <title>Hyperibacter terrae gen. nov., sp. nov. and Hyperibacter viscosus sp. nov., two new members in the family Rhodospirillaceae isolated from the rhizosphere of Hypericum perforatum.</title>
        <authorList>
            <person name="Noviana Z."/>
        </authorList>
    </citation>
    <scope>NUCLEOTIDE SEQUENCE [LARGE SCALE GENOMIC DNA]</scope>
    <source>
        <strain evidence="2 3">R5913</strain>
    </source>
</reference>
<organism evidence="2 3">
    <name type="scientific">Hypericibacter terrae</name>
    <dbReference type="NCBI Taxonomy" id="2602015"/>
    <lineage>
        <taxon>Bacteria</taxon>
        <taxon>Pseudomonadati</taxon>
        <taxon>Pseudomonadota</taxon>
        <taxon>Alphaproteobacteria</taxon>
        <taxon>Rhodospirillales</taxon>
        <taxon>Dongiaceae</taxon>
        <taxon>Hypericibacter</taxon>
    </lineage>
</organism>
<dbReference type="RefSeq" id="WP_191908118.1">
    <property type="nucleotide sequence ID" value="NZ_CP042906.1"/>
</dbReference>
<feature type="domain" description="N-acetyltransferase" evidence="1">
    <location>
        <begin position="35"/>
        <end position="196"/>
    </location>
</feature>
<dbReference type="PROSITE" id="PS51186">
    <property type="entry name" value="GNAT"/>
    <property type="match status" value="1"/>
</dbReference>
<dbReference type="Pfam" id="PF13302">
    <property type="entry name" value="Acetyltransf_3"/>
    <property type="match status" value="1"/>
</dbReference>
<dbReference type="EMBL" id="CP042906">
    <property type="protein sequence ID" value="QEX17814.1"/>
    <property type="molecule type" value="Genomic_DNA"/>
</dbReference>
<evidence type="ECO:0000259" key="1">
    <source>
        <dbReference type="PROSITE" id="PS51186"/>
    </source>
</evidence>
<dbReference type="GO" id="GO:0016747">
    <property type="term" value="F:acyltransferase activity, transferring groups other than amino-acyl groups"/>
    <property type="evidence" value="ECO:0007669"/>
    <property type="project" value="InterPro"/>
</dbReference>
<dbReference type="Gene3D" id="3.40.630.30">
    <property type="match status" value="1"/>
</dbReference>